<evidence type="ECO:0000313" key="1">
    <source>
        <dbReference type="EMBL" id="KAA8496576.1"/>
    </source>
</evidence>
<keyword evidence="2" id="KW-1185">Reference proteome</keyword>
<gene>
    <name evidence="1" type="ORF">FVE85_0305</name>
</gene>
<evidence type="ECO:0000313" key="2">
    <source>
        <dbReference type="Proteomes" id="UP000324585"/>
    </source>
</evidence>
<dbReference type="EMBL" id="VRMN01000002">
    <property type="protein sequence ID" value="KAA8496576.1"/>
    <property type="molecule type" value="Genomic_DNA"/>
</dbReference>
<name>A0A5J4YZ33_PORPP</name>
<proteinExistence type="predicted"/>
<protein>
    <submittedName>
        <fullName evidence="1">Uncharacterized protein</fullName>
    </submittedName>
</protein>
<dbReference type="AlphaFoldDB" id="A0A5J4YZ33"/>
<sequence>MGQFQQGFIGRGSVLMAGSRRYTPPSLRCQDVSTVGDSMGYALSDVDADWGESRSQQWREDSRAAQDLAGLAVKLSELTVTNKAEWKAWLDTLNTATTYPDFDGIACAKALYLLVEFREQSEQHKSVVRLFLTKSNFLARWCARFQNEVSSTSQQNLVTALFHLAVLSEGRIQRELVRTQLHSMIRALSDVEVLNAAEFSGVLWAIGLVRVGLEPHLVIMLLNSCSTRLPNFTASQLLDILWALARRPGQWMVNEVPDEFANFSIFLDQWTSCYSGLYEDEGAQMRTPSYDDLGVIIWSLSAFCDHSERQTFWDDGRASLRRAFQSWDRWYSSTVRMRKRAGTVPEDDLQQHMELGRIFRKSDAHSPLPLTLRSTLQDMLDRNDWTSLVPTECYVDLLRMMWVGLDIEIFQESGHVSSLRSRAYELADSLSFQELIILFSLDPLEERVWNLICERLPQLASLSIAELVTFLTALQERENQIPEEAQSILLRTVTSGFPGASLSDMTQVILSVSSMTVMPEKEWFVEWVRALREFRDLIRSADALLMIRGFQNFKRPVRVPLALVVIWMEAFCADGLYLSAQDFVEFLDFLYDWKQEVVENRASGPHSAFQDLWPFVLDMARQRGRILPVVWRERIIAEDKRGAPAEEEP</sequence>
<accession>A0A5J4YZ33</accession>
<dbReference type="Proteomes" id="UP000324585">
    <property type="component" value="Unassembled WGS sequence"/>
</dbReference>
<comment type="caution">
    <text evidence="1">The sequence shown here is derived from an EMBL/GenBank/DDBJ whole genome shotgun (WGS) entry which is preliminary data.</text>
</comment>
<reference evidence="2" key="1">
    <citation type="journal article" date="2019" name="Nat. Commun.">
        <title>Expansion of phycobilisome linker gene families in mesophilic red algae.</title>
        <authorList>
            <person name="Lee J."/>
            <person name="Kim D."/>
            <person name="Bhattacharya D."/>
            <person name="Yoon H.S."/>
        </authorList>
    </citation>
    <scope>NUCLEOTIDE SEQUENCE [LARGE SCALE GENOMIC DNA]</scope>
    <source>
        <strain evidence="2">CCMP 1328</strain>
    </source>
</reference>
<organism evidence="1 2">
    <name type="scientific">Porphyridium purpureum</name>
    <name type="common">Red alga</name>
    <name type="synonym">Porphyridium cruentum</name>
    <dbReference type="NCBI Taxonomy" id="35688"/>
    <lineage>
        <taxon>Eukaryota</taxon>
        <taxon>Rhodophyta</taxon>
        <taxon>Bangiophyceae</taxon>
        <taxon>Porphyridiales</taxon>
        <taxon>Porphyridiaceae</taxon>
        <taxon>Porphyridium</taxon>
    </lineage>
</organism>